<keyword evidence="2" id="KW-0175">Coiled coil</keyword>
<evidence type="ECO:0000259" key="3">
    <source>
        <dbReference type="Pfam" id="PF25917"/>
    </source>
</evidence>
<evidence type="ECO:0000256" key="2">
    <source>
        <dbReference type="SAM" id="Coils"/>
    </source>
</evidence>
<organism evidence="5 6">
    <name type="scientific">Planktotalea frisia</name>
    <dbReference type="NCBI Taxonomy" id="696762"/>
    <lineage>
        <taxon>Bacteria</taxon>
        <taxon>Pseudomonadati</taxon>
        <taxon>Pseudomonadota</taxon>
        <taxon>Alphaproteobacteria</taxon>
        <taxon>Rhodobacterales</taxon>
        <taxon>Paracoccaceae</taxon>
        <taxon>Planktotalea</taxon>
    </lineage>
</organism>
<dbReference type="Gene3D" id="1.10.287.470">
    <property type="entry name" value="Helix hairpin bin"/>
    <property type="match status" value="1"/>
</dbReference>
<gene>
    <name evidence="5" type="primary">mdtA_2</name>
    <name evidence="5" type="ORF">PFRI_39260</name>
</gene>
<comment type="caution">
    <text evidence="5">The sequence shown here is derived from an EMBL/GenBank/DDBJ whole genome shotgun (WGS) entry which is preliminary data.</text>
</comment>
<dbReference type="Gene3D" id="2.40.30.170">
    <property type="match status" value="1"/>
</dbReference>
<dbReference type="InterPro" id="IPR058792">
    <property type="entry name" value="Beta-barrel_RND_2"/>
</dbReference>
<sequence>MKLIPLITAILVTGFLYFLVFEREELLAFAQTGTPEAAKETDATPEATDEENTSAIRVFAVKSQARMVDSAVILRGQTEAARSVEVRAQTSGQVISEPLRKGNYVNAGQLLCQIDFGTREASLAEANARLAEARARVPETQARLDEALARLDEAKINNNAATKLSAGGFASETRVASAQASVRAAEAAVASATSGLESTGAGIQSAEAAIASVQKDIDRLQITAPFEGLLETDTAELGSLLQPGTLCATVLQLDPMKLVGFVPETDIDRAEIGALAGARLAGGKEVQGRVTFLSRSADQTTRTFRVEIQVPNTDLKIRDGQTAEIIVAADGASAHLLPQSALTLNDDGDLGVRFVDDNSLAQFAKLTLLRDTSEGVWVSGLPETVNVITVGQEYVVDGVPVLPTYEEPKQ</sequence>
<comment type="similarity">
    <text evidence="1">Belongs to the membrane fusion protein (MFP) (TC 8.A.1) family.</text>
</comment>
<dbReference type="InterPro" id="IPR006143">
    <property type="entry name" value="RND_pump_MFP"/>
</dbReference>
<keyword evidence="6" id="KW-1185">Reference proteome</keyword>
<dbReference type="GO" id="GO:0015562">
    <property type="term" value="F:efflux transmembrane transporter activity"/>
    <property type="evidence" value="ECO:0007669"/>
    <property type="project" value="TreeGrafter"/>
</dbReference>
<dbReference type="EMBL" id="MLCB01000214">
    <property type="protein sequence ID" value="OJI91846.1"/>
    <property type="molecule type" value="Genomic_DNA"/>
</dbReference>
<dbReference type="STRING" id="696762.PFRI_39260"/>
<evidence type="ECO:0000313" key="6">
    <source>
        <dbReference type="Proteomes" id="UP000184514"/>
    </source>
</evidence>
<dbReference type="Gene3D" id="2.40.50.100">
    <property type="match status" value="1"/>
</dbReference>
<evidence type="ECO:0000313" key="5">
    <source>
        <dbReference type="EMBL" id="OJI91846.1"/>
    </source>
</evidence>
<proteinExistence type="inferred from homology"/>
<dbReference type="Pfam" id="PF25954">
    <property type="entry name" value="Beta-barrel_RND_2"/>
    <property type="match status" value="1"/>
</dbReference>
<dbReference type="RefSeq" id="WP_072632398.1">
    <property type="nucleotide sequence ID" value="NZ_MLCB01000214.1"/>
</dbReference>
<dbReference type="PANTHER" id="PTHR30469">
    <property type="entry name" value="MULTIDRUG RESISTANCE PROTEIN MDTA"/>
    <property type="match status" value="1"/>
</dbReference>
<dbReference type="AlphaFoldDB" id="A0A1L9NRA4"/>
<dbReference type="NCBIfam" id="TIGR01730">
    <property type="entry name" value="RND_mfp"/>
    <property type="match status" value="1"/>
</dbReference>
<evidence type="ECO:0000259" key="4">
    <source>
        <dbReference type="Pfam" id="PF25954"/>
    </source>
</evidence>
<feature type="domain" description="CusB-like beta-barrel" evidence="4">
    <location>
        <begin position="262"/>
        <end position="329"/>
    </location>
</feature>
<reference evidence="5 6" key="1">
    <citation type="submission" date="2016-10" db="EMBL/GenBank/DDBJ databases">
        <title>Genome sequence of Planktotalea frisia SH6-1.</title>
        <authorList>
            <person name="Poehlein A."/>
            <person name="Bakenhus I."/>
            <person name="Voget S."/>
            <person name="Brinkhoff T."/>
            <person name="Simon M."/>
        </authorList>
    </citation>
    <scope>NUCLEOTIDE SEQUENCE [LARGE SCALE GENOMIC DNA]</scope>
    <source>
        <strain evidence="5 6">SH6-1</strain>
    </source>
</reference>
<dbReference type="Pfam" id="PF25917">
    <property type="entry name" value="BSH_RND"/>
    <property type="match status" value="1"/>
</dbReference>
<dbReference type="SUPFAM" id="SSF111369">
    <property type="entry name" value="HlyD-like secretion proteins"/>
    <property type="match status" value="2"/>
</dbReference>
<dbReference type="Gene3D" id="2.40.420.20">
    <property type="match status" value="1"/>
</dbReference>
<name>A0A1L9NRA4_9RHOB</name>
<feature type="coiled-coil region" evidence="2">
    <location>
        <begin position="123"/>
        <end position="164"/>
    </location>
</feature>
<evidence type="ECO:0000256" key="1">
    <source>
        <dbReference type="ARBA" id="ARBA00009477"/>
    </source>
</evidence>
<dbReference type="Proteomes" id="UP000184514">
    <property type="component" value="Unassembled WGS sequence"/>
</dbReference>
<dbReference type="PANTHER" id="PTHR30469:SF29">
    <property type="entry name" value="BLR2860 PROTEIN"/>
    <property type="match status" value="1"/>
</dbReference>
<dbReference type="OrthoDB" id="9806939at2"/>
<dbReference type="InterPro" id="IPR058625">
    <property type="entry name" value="MdtA-like_BSH"/>
</dbReference>
<protein>
    <submittedName>
        <fullName evidence="5">Multidrug resistance protein MdtA</fullName>
    </submittedName>
</protein>
<accession>A0A1L9NRA4</accession>
<feature type="domain" description="Multidrug resistance protein MdtA-like barrel-sandwich hybrid" evidence="3">
    <location>
        <begin position="82"/>
        <end position="249"/>
    </location>
</feature>
<dbReference type="GO" id="GO:1990281">
    <property type="term" value="C:efflux pump complex"/>
    <property type="evidence" value="ECO:0007669"/>
    <property type="project" value="TreeGrafter"/>
</dbReference>